<dbReference type="InterPro" id="IPR002078">
    <property type="entry name" value="Sigma_54_int"/>
</dbReference>
<dbReference type="InterPro" id="IPR035965">
    <property type="entry name" value="PAS-like_dom_sf"/>
</dbReference>
<evidence type="ECO:0000259" key="5">
    <source>
        <dbReference type="PROSITE" id="PS50045"/>
    </source>
</evidence>
<dbReference type="Pfam" id="PF00989">
    <property type="entry name" value="PAS"/>
    <property type="match status" value="1"/>
</dbReference>
<dbReference type="SUPFAM" id="SSF52540">
    <property type="entry name" value="P-loop containing nucleoside triphosphate hydrolases"/>
    <property type="match status" value="1"/>
</dbReference>
<keyword evidence="2" id="KW-0058">Aromatic hydrocarbons catabolism</keyword>
<dbReference type="InterPro" id="IPR013767">
    <property type="entry name" value="PAS_fold"/>
</dbReference>
<dbReference type="InterPro" id="IPR030828">
    <property type="entry name" value="HTH_TyrR"/>
</dbReference>
<evidence type="ECO:0000313" key="7">
    <source>
        <dbReference type="EMBL" id="RNB83640.1"/>
    </source>
</evidence>
<dbReference type="AlphaFoldDB" id="A0A3M8D6F4"/>
<dbReference type="InterPro" id="IPR025662">
    <property type="entry name" value="Sigma_54_int_dom_ATP-bd_1"/>
</dbReference>
<dbReference type="InterPro" id="IPR058031">
    <property type="entry name" value="AAA_lid_NorR"/>
</dbReference>
<evidence type="ECO:0000256" key="2">
    <source>
        <dbReference type="ARBA" id="ARBA00022797"/>
    </source>
</evidence>
<dbReference type="GO" id="GO:0006355">
    <property type="term" value="P:regulation of DNA-templated transcription"/>
    <property type="evidence" value="ECO:0007669"/>
    <property type="project" value="InterPro"/>
</dbReference>
<dbReference type="SUPFAM" id="SSF46689">
    <property type="entry name" value="Homeodomain-like"/>
    <property type="match status" value="1"/>
</dbReference>
<dbReference type="CDD" id="cd00130">
    <property type="entry name" value="PAS"/>
    <property type="match status" value="1"/>
</dbReference>
<dbReference type="InterPro" id="IPR009057">
    <property type="entry name" value="Homeodomain-like_sf"/>
</dbReference>
<evidence type="ECO:0000313" key="8">
    <source>
        <dbReference type="Proteomes" id="UP000269573"/>
    </source>
</evidence>
<dbReference type="SUPFAM" id="SSF55785">
    <property type="entry name" value="PYP-like sensor domain (PAS domain)"/>
    <property type="match status" value="1"/>
</dbReference>
<feature type="domain" description="Sigma-54 factor interaction" evidence="5">
    <location>
        <begin position="247"/>
        <end position="477"/>
    </location>
</feature>
<sequence length="559" mass="63740">MQHCQKWLEYLPFPLVITNAEDCIEHYNFLFARLAGGDTVGADVKTVFDQWKPEESFLVSVTLHNRPYVLLHHSILVEEQPFTLYIVADTTPVQQLRQEVANLETQLEAVMESSNDGIYITDEKGVTLKVNSAIEKMTGYPKHCFVGHNVADLVKEGTLKRSITLKVLEERKRVDYVYQLSERKAFATGIPILKENGEIDKIITNVRDLTEVNHYYNELQRAFELNSQYRRELDLLKGKLKLIDSDVVIESKQMIDIYDMAERVADVDATVLILGETGVGKDVLARHLYASSKRSQKGEFIKVNCGAIPYDLLESELFGYEAGAFTGANKTGKPGMFELADNGMLFLDEVGELPLALQVKLLRVLQEREIQRIGATKSKKVDVRLIAATNRDLKQMVAEGKFREDLYFRLNVLPISIPPLRERKEDIVPLANSVLEKMNQKYSTEKRFDDKLERFFYHYKWSGNVRELTNLVERLVLTVPSSIIMVEDLPVDYAECECAGSHSVTSELNRVMTLKEAAEIAEREILALAVQKFHSTYKMAEELGTSQATIVRKLKKYKL</sequence>
<dbReference type="CDD" id="cd00009">
    <property type="entry name" value="AAA"/>
    <property type="match status" value="1"/>
</dbReference>
<dbReference type="RefSeq" id="WP_122924167.1">
    <property type="nucleotide sequence ID" value="NZ_RHHU01000010.1"/>
</dbReference>
<dbReference type="PROSITE" id="PS00676">
    <property type="entry name" value="SIGMA54_INTERACT_2"/>
    <property type="match status" value="1"/>
</dbReference>
<dbReference type="FunFam" id="3.40.50.300:FF:000006">
    <property type="entry name" value="DNA-binding transcriptional regulator NtrC"/>
    <property type="match status" value="1"/>
</dbReference>
<dbReference type="Gene3D" id="3.40.50.300">
    <property type="entry name" value="P-loop containing nucleotide triphosphate hydrolases"/>
    <property type="match status" value="1"/>
</dbReference>
<dbReference type="EMBL" id="RHHU01000010">
    <property type="protein sequence ID" value="RNB83640.1"/>
    <property type="molecule type" value="Genomic_DNA"/>
</dbReference>
<dbReference type="PANTHER" id="PTHR32071:SF57">
    <property type="entry name" value="C4-DICARBOXYLATE TRANSPORT TRANSCRIPTIONAL REGULATORY PROTEIN DCTD"/>
    <property type="match status" value="1"/>
</dbReference>
<dbReference type="PROSITE" id="PS50112">
    <property type="entry name" value="PAS"/>
    <property type="match status" value="1"/>
</dbReference>
<dbReference type="GO" id="GO:0003677">
    <property type="term" value="F:DNA binding"/>
    <property type="evidence" value="ECO:0007669"/>
    <property type="project" value="UniProtKB-KW"/>
</dbReference>
<evidence type="ECO:0000256" key="4">
    <source>
        <dbReference type="ARBA" id="ARBA00029500"/>
    </source>
</evidence>
<name>A0A3M8D6F4_9BACL</name>
<dbReference type="InterPro" id="IPR000014">
    <property type="entry name" value="PAS"/>
</dbReference>
<proteinExistence type="predicted"/>
<comment type="caution">
    <text evidence="7">The sequence shown here is derived from an EMBL/GenBank/DDBJ whole genome shotgun (WGS) entry which is preliminary data.</text>
</comment>
<dbReference type="Pfam" id="PF18024">
    <property type="entry name" value="HTH_50"/>
    <property type="match status" value="1"/>
</dbReference>
<dbReference type="Pfam" id="PF25601">
    <property type="entry name" value="AAA_lid_14"/>
    <property type="match status" value="1"/>
</dbReference>
<keyword evidence="1" id="KW-0547">Nucleotide-binding</keyword>
<accession>A0A3M8D6F4</accession>
<evidence type="ECO:0000256" key="1">
    <source>
        <dbReference type="ARBA" id="ARBA00022741"/>
    </source>
</evidence>
<keyword evidence="8" id="KW-1185">Reference proteome</keyword>
<dbReference type="PROSITE" id="PS00675">
    <property type="entry name" value="SIGMA54_INTERACT_1"/>
    <property type="match status" value="1"/>
</dbReference>
<dbReference type="Proteomes" id="UP000269573">
    <property type="component" value="Unassembled WGS sequence"/>
</dbReference>
<dbReference type="SMART" id="SM00382">
    <property type="entry name" value="AAA"/>
    <property type="match status" value="1"/>
</dbReference>
<dbReference type="GO" id="GO:0005524">
    <property type="term" value="F:ATP binding"/>
    <property type="evidence" value="ECO:0007669"/>
    <property type="project" value="UniProtKB-KW"/>
</dbReference>
<protein>
    <recommendedName>
        <fullName evidence="4">HTH-type transcriptional regulatory protein TyrR</fullName>
    </recommendedName>
</protein>
<dbReference type="InterPro" id="IPR025943">
    <property type="entry name" value="Sigma_54_int_dom_ATP-bd_2"/>
</dbReference>
<dbReference type="Gene3D" id="1.10.8.60">
    <property type="match status" value="1"/>
</dbReference>
<dbReference type="Gene3D" id="3.30.450.20">
    <property type="entry name" value="PAS domain"/>
    <property type="match status" value="1"/>
</dbReference>
<dbReference type="Pfam" id="PF00158">
    <property type="entry name" value="Sigma54_activat"/>
    <property type="match status" value="1"/>
</dbReference>
<dbReference type="InterPro" id="IPR003593">
    <property type="entry name" value="AAA+_ATPase"/>
</dbReference>
<dbReference type="NCBIfam" id="TIGR00229">
    <property type="entry name" value="sensory_box"/>
    <property type="match status" value="1"/>
</dbReference>
<gene>
    <name evidence="7" type="ORF">EDM59_13975</name>
</gene>
<dbReference type="Gene3D" id="1.10.10.60">
    <property type="entry name" value="Homeodomain-like"/>
    <property type="match status" value="1"/>
</dbReference>
<evidence type="ECO:0000256" key="3">
    <source>
        <dbReference type="ARBA" id="ARBA00022840"/>
    </source>
</evidence>
<dbReference type="SMART" id="SM00091">
    <property type="entry name" value="PAS"/>
    <property type="match status" value="1"/>
</dbReference>
<evidence type="ECO:0000259" key="6">
    <source>
        <dbReference type="PROSITE" id="PS50112"/>
    </source>
</evidence>
<feature type="domain" description="PAS" evidence="6">
    <location>
        <begin position="103"/>
        <end position="154"/>
    </location>
</feature>
<dbReference type="PROSITE" id="PS50045">
    <property type="entry name" value="SIGMA54_INTERACT_4"/>
    <property type="match status" value="1"/>
</dbReference>
<reference evidence="7 8" key="1">
    <citation type="submission" date="2018-10" db="EMBL/GenBank/DDBJ databases">
        <title>Phylogenomics of Brevibacillus.</title>
        <authorList>
            <person name="Dunlap C."/>
        </authorList>
    </citation>
    <scope>NUCLEOTIDE SEQUENCE [LARGE SCALE GENOMIC DNA]</scope>
    <source>
        <strain evidence="7 8">JCM 15774</strain>
    </source>
</reference>
<dbReference type="InterPro" id="IPR027417">
    <property type="entry name" value="P-loop_NTPase"/>
</dbReference>
<keyword evidence="3" id="KW-0067">ATP-binding</keyword>
<organism evidence="7 8">
    <name type="scientific">Brevibacillus nitrificans</name>
    <dbReference type="NCBI Taxonomy" id="651560"/>
    <lineage>
        <taxon>Bacteria</taxon>
        <taxon>Bacillati</taxon>
        <taxon>Bacillota</taxon>
        <taxon>Bacilli</taxon>
        <taxon>Bacillales</taxon>
        <taxon>Paenibacillaceae</taxon>
        <taxon>Brevibacillus</taxon>
    </lineage>
</organism>
<dbReference type="PANTHER" id="PTHR32071">
    <property type="entry name" value="TRANSCRIPTIONAL REGULATORY PROTEIN"/>
    <property type="match status" value="1"/>
</dbReference>